<dbReference type="GO" id="GO:0006083">
    <property type="term" value="P:acetate metabolic process"/>
    <property type="evidence" value="ECO:0007669"/>
    <property type="project" value="TreeGrafter"/>
</dbReference>
<evidence type="ECO:0000256" key="3">
    <source>
        <dbReference type="ARBA" id="ARBA00022679"/>
    </source>
</evidence>
<sequence>MMVEEAIIVINCGSSSVKFALFSPEFESSVRIARGAVERIGIGAGRFSVLDGSGATILDETLEVESHAAAIDALLDWLQGTQYMPVSVGHRIVHGGEECDCSLIITSDLEDRLSRLIPLAPLHLPHNLTGIKAMKLRCPELPQVACFDTAFHHGLPRVAQLTGLPRRFDDDSIRRFGFHGLSYEYVVEQVRRWHGDEAADGKIVAAHLGNGASMTAIKGGRSIETSMGFSTLAGLPMGTRPGDLDPGAVLYLLMEKNLTPAELQHILYRESGLLGRSGLSRNMRDLLAQQDLPEAAEAIEFFCHHARRHLAAQTASLGGLDRLVFTGGIGANSPEIRARICEGLSYLGVEIDPERNAQNLPVVSTDRSRVPIDAFDTDEESVIARHVRTVLESASGKGELNACA</sequence>
<dbReference type="SUPFAM" id="SSF53067">
    <property type="entry name" value="Actin-like ATPase domain"/>
    <property type="match status" value="2"/>
</dbReference>
<comment type="subunit">
    <text evidence="9">Homodimer.</text>
</comment>
<evidence type="ECO:0000256" key="1">
    <source>
        <dbReference type="ARBA" id="ARBA00008748"/>
    </source>
</evidence>
<keyword evidence="6 9" id="KW-0418">Kinase</keyword>
<comment type="similarity">
    <text evidence="1 9 10">Belongs to the acetokinase family.</text>
</comment>
<dbReference type="PIRSF" id="PIRSF000722">
    <property type="entry name" value="Acetate_prop_kin"/>
    <property type="match status" value="1"/>
</dbReference>
<organism evidence="11 12">
    <name type="scientific">Hyphomonas atlantica</name>
    <dbReference type="NCBI Taxonomy" id="1280948"/>
    <lineage>
        <taxon>Bacteria</taxon>
        <taxon>Pseudomonadati</taxon>
        <taxon>Pseudomonadota</taxon>
        <taxon>Alphaproteobacteria</taxon>
        <taxon>Hyphomonadales</taxon>
        <taxon>Hyphomonadaceae</taxon>
        <taxon>Hyphomonas</taxon>
    </lineage>
</organism>
<dbReference type="GO" id="GO:0005524">
    <property type="term" value="F:ATP binding"/>
    <property type="evidence" value="ECO:0007669"/>
    <property type="project" value="UniProtKB-KW"/>
</dbReference>
<dbReference type="EC" id="2.7.2.1" evidence="9"/>
<evidence type="ECO:0000256" key="6">
    <source>
        <dbReference type="ARBA" id="ARBA00022777"/>
    </source>
</evidence>
<evidence type="ECO:0000256" key="2">
    <source>
        <dbReference type="ARBA" id="ARBA00022490"/>
    </source>
</evidence>
<name>A0A356W660_9PROT</name>
<evidence type="ECO:0000313" key="12">
    <source>
        <dbReference type="Proteomes" id="UP000263957"/>
    </source>
</evidence>
<dbReference type="PRINTS" id="PR00471">
    <property type="entry name" value="ACETATEKNASE"/>
</dbReference>
<keyword evidence="3 9" id="KW-0808">Transferase</keyword>
<evidence type="ECO:0000256" key="10">
    <source>
        <dbReference type="RuleBase" id="RU003835"/>
    </source>
</evidence>
<keyword evidence="5 9" id="KW-0547">Nucleotide-binding</keyword>
<feature type="binding site" evidence="9">
    <location>
        <position position="91"/>
    </location>
    <ligand>
        <name>substrate</name>
    </ligand>
</feature>
<dbReference type="InterPro" id="IPR000890">
    <property type="entry name" value="Aliphatic_acid_kin_short-chain"/>
</dbReference>
<dbReference type="Pfam" id="PF00871">
    <property type="entry name" value="Acetate_kinase"/>
    <property type="match status" value="1"/>
</dbReference>
<keyword evidence="4 9" id="KW-0479">Metal-binding</keyword>
<comment type="caution">
    <text evidence="9">Lacks conserved residue(s) required for the propagation of feature annotation.</text>
</comment>
<feature type="binding site" evidence="9">
    <location>
        <position position="11"/>
    </location>
    <ligand>
        <name>Mg(2+)</name>
        <dbReference type="ChEBI" id="CHEBI:18420"/>
    </ligand>
</feature>
<comment type="caution">
    <text evidence="11">The sequence shown here is derived from an EMBL/GenBank/DDBJ whole genome shotgun (WGS) entry which is preliminary data.</text>
</comment>
<keyword evidence="2 9" id="KW-0963">Cytoplasm</keyword>
<comment type="pathway">
    <text evidence="9">Metabolic intermediate biosynthesis; acetyl-CoA biosynthesis; acetyl-CoA from acetate: step 1/2.</text>
</comment>
<feature type="site" description="Transition state stabilizer" evidence="9">
    <location>
        <position position="240"/>
    </location>
</feature>
<gene>
    <name evidence="9" type="primary">ackA</name>
    <name evidence="11" type="ORF">DD728_09790</name>
</gene>
<dbReference type="InterPro" id="IPR004372">
    <property type="entry name" value="Ac/propionate_kinase"/>
</dbReference>
<feature type="binding site" evidence="9">
    <location>
        <position position="379"/>
    </location>
    <ligand>
        <name>Mg(2+)</name>
        <dbReference type="ChEBI" id="CHEBI:18420"/>
    </ligand>
</feature>
<dbReference type="InterPro" id="IPR023865">
    <property type="entry name" value="Aliphatic_acid_kinase_CS"/>
</dbReference>
<feature type="site" description="Transition state stabilizer" evidence="9">
    <location>
        <position position="179"/>
    </location>
</feature>
<dbReference type="GO" id="GO:0000287">
    <property type="term" value="F:magnesium ion binding"/>
    <property type="evidence" value="ECO:0007669"/>
    <property type="project" value="UniProtKB-UniRule"/>
</dbReference>
<comment type="subcellular location">
    <subcellularLocation>
        <location evidence="9">Cytoplasm</location>
    </subcellularLocation>
</comment>
<comment type="function">
    <text evidence="9">Catalyzes the formation of acetyl phosphate from acetate and ATP. Can also catalyze the reverse reaction.</text>
</comment>
<dbReference type="PANTHER" id="PTHR21060">
    <property type="entry name" value="ACETATE KINASE"/>
    <property type="match status" value="1"/>
</dbReference>
<evidence type="ECO:0000313" key="11">
    <source>
        <dbReference type="EMBL" id="HBQ49159.1"/>
    </source>
</evidence>
<dbReference type="EMBL" id="DOGS01000197">
    <property type="protein sequence ID" value="HBQ49159.1"/>
    <property type="molecule type" value="Genomic_DNA"/>
</dbReference>
<evidence type="ECO:0000256" key="7">
    <source>
        <dbReference type="ARBA" id="ARBA00022840"/>
    </source>
</evidence>
<evidence type="ECO:0000256" key="4">
    <source>
        <dbReference type="ARBA" id="ARBA00022723"/>
    </source>
</evidence>
<dbReference type="AlphaFoldDB" id="A0A356W660"/>
<feature type="binding site" evidence="9">
    <location>
        <begin position="207"/>
        <end position="211"/>
    </location>
    <ligand>
        <name>ATP</name>
        <dbReference type="ChEBI" id="CHEBI:30616"/>
    </ligand>
</feature>
<dbReference type="Proteomes" id="UP000263957">
    <property type="component" value="Unassembled WGS sequence"/>
</dbReference>
<evidence type="ECO:0000256" key="8">
    <source>
        <dbReference type="ARBA" id="ARBA00022842"/>
    </source>
</evidence>
<dbReference type="PANTHER" id="PTHR21060:SF21">
    <property type="entry name" value="ACETATE KINASE"/>
    <property type="match status" value="1"/>
</dbReference>
<dbReference type="UniPathway" id="UPA00340">
    <property type="reaction ID" value="UER00458"/>
</dbReference>
<dbReference type="PROSITE" id="PS01075">
    <property type="entry name" value="ACETATE_KINASE_1"/>
    <property type="match status" value="1"/>
</dbReference>
<feature type="active site" description="Proton donor/acceptor" evidence="9">
    <location>
        <position position="148"/>
    </location>
</feature>
<evidence type="ECO:0000256" key="5">
    <source>
        <dbReference type="ARBA" id="ARBA00022741"/>
    </source>
</evidence>
<dbReference type="GO" id="GO:0008776">
    <property type="term" value="F:acetate kinase activity"/>
    <property type="evidence" value="ECO:0007669"/>
    <property type="project" value="UniProtKB-UniRule"/>
</dbReference>
<dbReference type="GO" id="GO:0006085">
    <property type="term" value="P:acetyl-CoA biosynthetic process"/>
    <property type="evidence" value="ECO:0007669"/>
    <property type="project" value="UniProtKB-UniRule"/>
</dbReference>
<dbReference type="PROSITE" id="PS01076">
    <property type="entry name" value="ACETATE_KINASE_2"/>
    <property type="match status" value="1"/>
</dbReference>
<dbReference type="Gene3D" id="3.30.420.40">
    <property type="match status" value="2"/>
</dbReference>
<dbReference type="NCBIfam" id="TIGR00016">
    <property type="entry name" value="ackA"/>
    <property type="match status" value="1"/>
</dbReference>
<dbReference type="HAMAP" id="MF_00020">
    <property type="entry name" value="Acetate_kinase"/>
    <property type="match status" value="1"/>
</dbReference>
<evidence type="ECO:0000256" key="9">
    <source>
        <dbReference type="HAMAP-Rule" id="MF_00020"/>
    </source>
</evidence>
<protein>
    <recommendedName>
        <fullName evidence="9">Acetate kinase</fullName>
        <ecNumber evidence="9">2.7.2.1</ecNumber>
    </recommendedName>
    <alternativeName>
        <fullName evidence="9">Acetokinase</fullName>
    </alternativeName>
</protein>
<feature type="binding site" evidence="9">
    <location>
        <position position="18"/>
    </location>
    <ligand>
        <name>ATP</name>
        <dbReference type="ChEBI" id="CHEBI:30616"/>
    </ligand>
</feature>
<proteinExistence type="inferred from homology"/>
<dbReference type="GO" id="GO:0005829">
    <property type="term" value="C:cytosol"/>
    <property type="evidence" value="ECO:0007669"/>
    <property type="project" value="TreeGrafter"/>
</dbReference>
<comment type="cofactor">
    <cofactor evidence="9">
        <name>Mg(2+)</name>
        <dbReference type="ChEBI" id="CHEBI:18420"/>
    </cofactor>
    <cofactor evidence="9">
        <name>Mn(2+)</name>
        <dbReference type="ChEBI" id="CHEBI:29035"/>
    </cofactor>
    <text evidence="9">Mg(2+). Can also accept Mn(2+).</text>
</comment>
<keyword evidence="7 9" id="KW-0067">ATP-binding</keyword>
<keyword evidence="8 9" id="KW-0460">Magnesium</keyword>
<dbReference type="InterPro" id="IPR043129">
    <property type="entry name" value="ATPase_NBD"/>
</dbReference>
<accession>A0A356W660</accession>
<reference evidence="11 12" key="1">
    <citation type="journal article" date="2018" name="Nat. Biotechnol.">
        <title>A standardized bacterial taxonomy based on genome phylogeny substantially revises the tree of life.</title>
        <authorList>
            <person name="Parks D.H."/>
            <person name="Chuvochina M."/>
            <person name="Waite D.W."/>
            <person name="Rinke C."/>
            <person name="Skarshewski A."/>
            <person name="Chaumeil P.A."/>
            <person name="Hugenholtz P."/>
        </authorList>
    </citation>
    <scope>NUCLEOTIDE SEQUENCE [LARGE SCALE GENOMIC DNA]</scope>
    <source>
        <strain evidence="11">UBA10378</strain>
    </source>
</reference>
<comment type="catalytic activity">
    <reaction evidence="9">
        <text>acetate + ATP = acetyl phosphate + ADP</text>
        <dbReference type="Rhea" id="RHEA:11352"/>
        <dbReference type="ChEBI" id="CHEBI:22191"/>
        <dbReference type="ChEBI" id="CHEBI:30089"/>
        <dbReference type="ChEBI" id="CHEBI:30616"/>
        <dbReference type="ChEBI" id="CHEBI:456216"/>
        <dbReference type="EC" id="2.7.2.1"/>
    </reaction>
</comment>